<dbReference type="PANTHER" id="PTHR48045">
    <property type="entry name" value="UDP-GLYCOSYLTRANSFERASE 72B1"/>
    <property type="match status" value="1"/>
</dbReference>
<evidence type="ECO:0000313" key="3">
    <source>
        <dbReference type="Proteomes" id="UP000237347"/>
    </source>
</evidence>
<keyword evidence="3" id="KW-1185">Reference proteome</keyword>
<gene>
    <name evidence="2" type="primary">AS_17</name>
    <name evidence="2" type="ORF">CFP56_028639</name>
</gene>
<dbReference type="AlphaFoldDB" id="A0AAW0JTJ4"/>
<dbReference type="Gene3D" id="3.40.50.2000">
    <property type="entry name" value="Glycogen Phosphorylase B"/>
    <property type="match status" value="3"/>
</dbReference>
<comment type="caution">
    <text evidence="2">The sequence shown here is derived from an EMBL/GenBank/DDBJ whole genome shotgun (WGS) entry which is preliminary data.</text>
</comment>
<feature type="domain" description="Syntaxin-5 N-terminal Sly1p-binding" evidence="1">
    <location>
        <begin position="30"/>
        <end position="40"/>
    </location>
</feature>
<organism evidence="2 3">
    <name type="scientific">Quercus suber</name>
    <name type="common">Cork oak</name>
    <dbReference type="NCBI Taxonomy" id="58331"/>
    <lineage>
        <taxon>Eukaryota</taxon>
        <taxon>Viridiplantae</taxon>
        <taxon>Streptophyta</taxon>
        <taxon>Embryophyta</taxon>
        <taxon>Tracheophyta</taxon>
        <taxon>Spermatophyta</taxon>
        <taxon>Magnoliopsida</taxon>
        <taxon>eudicotyledons</taxon>
        <taxon>Gunneridae</taxon>
        <taxon>Pentapetalae</taxon>
        <taxon>rosids</taxon>
        <taxon>fabids</taxon>
        <taxon>Fagales</taxon>
        <taxon>Fagaceae</taxon>
        <taxon>Quercus</taxon>
    </lineage>
</organism>
<reference evidence="2 3" key="1">
    <citation type="journal article" date="2018" name="Sci. Data">
        <title>The draft genome sequence of cork oak.</title>
        <authorList>
            <person name="Ramos A.M."/>
            <person name="Usie A."/>
            <person name="Barbosa P."/>
            <person name="Barros P.M."/>
            <person name="Capote T."/>
            <person name="Chaves I."/>
            <person name="Simoes F."/>
            <person name="Abreu I."/>
            <person name="Carrasquinho I."/>
            <person name="Faro C."/>
            <person name="Guimaraes J.B."/>
            <person name="Mendonca D."/>
            <person name="Nobrega F."/>
            <person name="Rodrigues L."/>
            <person name="Saibo N.J.M."/>
            <person name="Varela M.C."/>
            <person name="Egas C."/>
            <person name="Matos J."/>
            <person name="Miguel C.M."/>
            <person name="Oliveira M.M."/>
            <person name="Ricardo C.P."/>
            <person name="Goncalves S."/>
        </authorList>
    </citation>
    <scope>NUCLEOTIDE SEQUENCE [LARGE SCALE GENOMIC DNA]</scope>
    <source>
        <strain evidence="3">cv. HL8</strain>
    </source>
</reference>
<evidence type="ECO:0000313" key="2">
    <source>
        <dbReference type="EMBL" id="KAK7829857.1"/>
    </source>
</evidence>
<accession>A0AAW0JTJ4</accession>
<dbReference type="Pfam" id="PF11416">
    <property type="entry name" value="Syntaxin-5_N"/>
    <property type="match status" value="1"/>
</dbReference>
<dbReference type="EMBL" id="PKMF04000471">
    <property type="protein sequence ID" value="KAK7829857.1"/>
    <property type="molecule type" value="Genomic_DNA"/>
</dbReference>
<dbReference type="InterPro" id="IPR021538">
    <property type="entry name" value="Syntaxin-5_N"/>
</dbReference>
<dbReference type="SUPFAM" id="SSF53756">
    <property type="entry name" value="UDP-Glycosyltransferase/glycogen phosphorylase"/>
    <property type="match status" value="1"/>
</dbReference>
<sequence length="234" mass="26308">LDETVSCKHSDLQEPLKLQGCIPIHGRDLPESIQDRTSEFYKMFLFSENELRLAKGIILNTFMCLEESAIKALLEEDKNLTLSNWTHHSNWFNFKQSGSRFLWVLRSPNNKHDVAYLKDQTLDNNPLAFLPKGFVERTKGQSLVVPSWTPQAQVLSHGSTGGAALRPKANEEGLVDQEEIAKVVKGLMVEVEGKNVNSHMKNLKIAAEKALSADGSSTKILAEFISRWTNQRGF</sequence>
<dbReference type="Proteomes" id="UP000237347">
    <property type="component" value="Unassembled WGS sequence"/>
</dbReference>
<dbReference type="PANTHER" id="PTHR48045:SF11">
    <property type="entry name" value="UDP-GLYCOSYLTRANSFERASE 72B1"/>
    <property type="match status" value="1"/>
</dbReference>
<name>A0AAW0JTJ4_QUESU</name>
<protein>
    <submittedName>
        <fullName evidence="2">Hydroquinone glucosyltransferase</fullName>
    </submittedName>
</protein>
<evidence type="ECO:0000259" key="1">
    <source>
        <dbReference type="Pfam" id="PF11416"/>
    </source>
</evidence>
<feature type="non-terminal residue" evidence="2">
    <location>
        <position position="1"/>
    </location>
</feature>
<proteinExistence type="predicted"/>